<dbReference type="OrthoDB" id="7563787at2"/>
<dbReference type="InterPro" id="IPR046723">
    <property type="entry name" value="DUF6615"/>
</dbReference>
<name>A0A219B873_9SPHN</name>
<evidence type="ECO:0000313" key="2">
    <source>
        <dbReference type="Proteomes" id="UP000198462"/>
    </source>
</evidence>
<dbReference type="Pfam" id="PF20320">
    <property type="entry name" value="DUF6615"/>
    <property type="match status" value="1"/>
</dbReference>
<evidence type="ECO:0000313" key="1">
    <source>
        <dbReference type="EMBL" id="OWV33948.1"/>
    </source>
</evidence>
<organism evidence="1 2">
    <name type="scientific">Pacificimonas flava</name>
    <dbReference type="NCBI Taxonomy" id="1234595"/>
    <lineage>
        <taxon>Bacteria</taxon>
        <taxon>Pseudomonadati</taxon>
        <taxon>Pseudomonadota</taxon>
        <taxon>Alphaproteobacteria</taxon>
        <taxon>Sphingomonadales</taxon>
        <taxon>Sphingosinicellaceae</taxon>
        <taxon>Pacificimonas</taxon>
    </lineage>
</organism>
<accession>A0A219B873</accession>
<dbReference type="EMBL" id="NFZT01000001">
    <property type="protein sequence ID" value="OWV33948.1"/>
    <property type="molecule type" value="Genomic_DNA"/>
</dbReference>
<dbReference type="AlphaFoldDB" id="A0A219B873"/>
<gene>
    <name evidence="1" type="ORF">B5C34_11070</name>
</gene>
<keyword evidence="2" id="KW-1185">Reference proteome</keyword>
<reference evidence="2" key="1">
    <citation type="submission" date="2017-05" db="EMBL/GenBank/DDBJ databases">
        <authorList>
            <person name="Lin X."/>
        </authorList>
    </citation>
    <scope>NUCLEOTIDE SEQUENCE [LARGE SCALE GENOMIC DNA]</scope>
    <source>
        <strain evidence="2">JLT2012</strain>
    </source>
</reference>
<protein>
    <submittedName>
        <fullName evidence="1">Uncharacterized protein</fullName>
    </submittedName>
</protein>
<comment type="caution">
    <text evidence="1">The sequence shown here is derived from an EMBL/GenBank/DDBJ whole genome shotgun (WGS) entry which is preliminary data.</text>
</comment>
<proteinExistence type="predicted"/>
<dbReference type="RefSeq" id="WP_088712648.1">
    <property type="nucleotide sequence ID" value="NZ_NFZT01000001.1"/>
</dbReference>
<sequence>MLCEFANRFPKDLAILLERDRHLTRNFREETATDLLMMGLVSLQPFGVRVNFPDETATGADMDWIYAAPHEVGGGSYLRLMIQAKRSKEATLKDGSTYWFYDHLDHGTPKGSQAQTLVSHAATKPDSMDTLPLYMFYHPETALAPASGALPAVEGVNVRLARDIVATVTGGCTRKEKKVSHWRAGFMTLSDLLCWPVLPLPAPPPPAAAPGTEFLRATGLHPLLYPGLAFHPALVAERINAIRGEAARTADPDFVVAPAEGLPAEIRRAIAGEVTAEDRAALDRPRVVFSTPLTREDPHFEQARAAISRRRGWPADN</sequence>
<dbReference type="Proteomes" id="UP000198462">
    <property type="component" value="Unassembled WGS sequence"/>
</dbReference>